<protein>
    <submittedName>
        <fullName evidence="2">Uncharacterized protein LOC115215111</fullName>
    </submittedName>
</protein>
<dbReference type="KEGG" id="osn:115215111"/>
<dbReference type="PANTHER" id="PTHR47027">
    <property type="entry name" value="REVERSE TRANSCRIPTASE DOMAIN-CONTAINING PROTEIN"/>
    <property type="match status" value="1"/>
</dbReference>
<proteinExistence type="predicted"/>
<reference evidence="2" key="1">
    <citation type="submission" date="2025-08" db="UniProtKB">
        <authorList>
            <consortium name="RefSeq"/>
        </authorList>
    </citation>
    <scope>IDENTIFICATION</scope>
</reference>
<dbReference type="Proteomes" id="UP000515154">
    <property type="component" value="Linkage group LG8"/>
</dbReference>
<dbReference type="RefSeq" id="XP_029640142.1">
    <property type="nucleotide sequence ID" value="XM_029784282.1"/>
</dbReference>
<evidence type="ECO:0000313" key="1">
    <source>
        <dbReference type="Proteomes" id="UP000515154"/>
    </source>
</evidence>
<evidence type="ECO:0000313" key="2">
    <source>
        <dbReference type="RefSeq" id="XP_029640142.1"/>
    </source>
</evidence>
<keyword evidence="1" id="KW-1185">Reference proteome</keyword>
<gene>
    <name evidence="2" type="primary">LOC115215111</name>
</gene>
<name>A0A6P7SP04_9MOLL</name>
<dbReference type="PANTHER" id="PTHR47027:SF20">
    <property type="entry name" value="REVERSE TRANSCRIPTASE-LIKE PROTEIN WITH RNA-DIRECTED DNA POLYMERASE DOMAIN"/>
    <property type="match status" value="1"/>
</dbReference>
<accession>A0A6P7SP04</accession>
<organism evidence="1 2">
    <name type="scientific">Octopus sinensis</name>
    <name type="common">East Asian common octopus</name>
    <dbReference type="NCBI Taxonomy" id="2607531"/>
    <lineage>
        <taxon>Eukaryota</taxon>
        <taxon>Metazoa</taxon>
        <taxon>Spiralia</taxon>
        <taxon>Lophotrochozoa</taxon>
        <taxon>Mollusca</taxon>
        <taxon>Cephalopoda</taxon>
        <taxon>Coleoidea</taxon>
        <taxon>Octopodiformes</taxon>
        <taxon>Octopoda</taxon>
        <taxon>Incirrata</taxon>
        <taxon>Octopodidae</taxon>
        <taxon>Octopus</taxon>
    </lineage>
</organism>
<dbReference type="AlphaFoldDB" id="A0A6P7SP04"/>
<sequence>MHLNSKLGNIEEINDPDVLWHNIGDSVKSSAEEVLEFVKCQHQDWAGRGTVDMIFALRQIQEKAREQNTDLYMVFVVLTKAFDTVNREVLWKISSKARLTDKMVRLIVSLYKGMMATVISSSSEASSAATGTKRG</sequence>